<gene>
    <name evidence="2" type="ORF">NTJ_05407</name>
</gene>
<evidence type="ECO:0000313" key="2">
    <source>
        <dbReference type="EMBL" id="BES92598.1"/>
    </source>
</evidence>
<dbReference type="EMBL" id="AP028911">
    <property type="protein sequence ID" value="BES92598.1"/>
    <property type="molecule type" value="Genomic_DNA"/>
</dbReference>
<organism evidence="2 3">
    <name type="scientific">Nesidiocoris tenuis</name>
    <dbReference type="NCBI Taxonomy" id="355587"/>
    <lineage>
        <taxon>Eukaryota</taxon>
        <taxon>Metazoa</taxon>
        <taxon>Ecdysozoa</taxon>
        <taxon>Arthropoda</taxon>
        <taxon>Hexapoda</taxon>
        <taxon>Insecta</taxon>
        <taxon>Pterygota</taxon>
        <taxon>Neoptera</taxon>
        <taxon>Paraneoptera</taxon>
        <taxon>Hemiptera</taxon>
        <taxon>Heteroptera</taxon>
        <taxon>Panheteroptera</taxon>
        <taxon>Cimicomorpha</taxon>
        <taxon>Miridae</taxon>
        <taxon>Dicyphina</taxon>
        <taxon>Nesidiocoris</taxon>
    </lineage>
</organism>
<evidence type="ECO:0000313" key="3">
    <source>
        <dbReference type="Proteomes" id="UP001307889"/>
    </source>
</evidence>
<keyword evidence="3" id="KW-1185">Reference proteome</keyword>
<accession>A0ABN7AKL8</accession>
<proteinExistence type="predicted"/>
<evidence type="ECO:0000256" key="1">
    <source>
        <dbReference type="SAM" id="MobiDB-lite"/>
    </source>
</evidence>
<sequence length="136" mass="14729">MPCRRRLPGKASTAARRWVVESASHTLDLFTTYTPIHALALSISARLTLRFASLARSLCITPSPISLALVNIGGKVSLNFPSLAPRRLRGYRFTPSPRRTFCSSSPPARSSSPPPPAPRRPSHFPPISSICVPLTG</sequence>
<protein>
    <submittedName>
        <fullName evidence="2">Uncharacterized protein</fullName>
    </submittedName>
</protein>
<name>A0ABN7AKL8_9HEMI</name>
<feature type="region of interest" description="Disordered" evidence="1">
    <location>
        <begin position="94"/>
        <end position="136"/>
    </location>
</feature>
<reference evidence="2 3" key="1">
    <citation type="submission" date="2023-09" db="EMBL/GenBank/DDBJ databases">
        <title>Nesidiocoris tenuis whole genome shotgun sequence.</title>
        <authorList>
            <person name="Shibata T."/>
            <person name="Shimoda M."/>
            <person name="Kobayashi T."/>
            <person name="Uehara T."/>
        </authorList>
    </citation>
    <scope>NUCLEOTIDE SEQUENCE [LARGE SCALE GENOMIC DNA]</scope>
    <source>
        <strain evidence="2 3">Japan</strain>
    </source>
</reference>
<dbReference type="Proteomes" id="UP001307889">
    <property type="component" value="Chromosome 3"/>
</dbReference>